<keyword evidence="1" id="KW-0378">Hydrolase</keyword>
<reference evidence="3 4" key="1">
    <citation type="journal article" date="2012" name="PLoS ONE">
        <title>Genome sequence and transcriptome analysis of the radioresistant bacterium Deinococcus gobiensis: insights into the extreme environmental adaptations.</title>
        <authorList>
            <person name="Yuan M."/>
            <person name="Chen M."/>
            <person name="Zhang W."/>
            <person name="Lu W."/>
            <person name="Wang J."/>
            <person name="Yang M."/>
            <person name="Zhao P."/>
            <person name="Tang R."/>
            <person name="Li X."/>
            <person name="Hao Y."/>
            <person name="Zhou Z."/>
            <person name="Zhan Y."/>
            <person name="Yu H."/>
            <person name="Teng C."/>
            <person name="Yan Y."/>
            <person name="Ping S."/>
            <person name="Wang Y."/>
            <person name="Lin M."/>
        </authorList>
    </citation>
    <scope>NUCLEOTIDE SEQUENCE [LARGE SCALE GENOMIC DNA]</scope>
    <source>
        <strain evidence="3 4">I-0</strain>
    </source>
</reference>
<dbReference type="EMBL" id="CP002191">
    <property type="protein sequence ID" value="AFD26654.1"/>
    <property type="molecule type" value="Genomic_DNA"/>
</dbReference>
<dbReference type="STRING" id="745776.DGo_CA2727"/>
<name>H8GUH1_DEIGI</name>
<accession>H8GUH1</accession>
<dbReference type="SUPFAM" id="SSF53474">
    <property type="entry name" value="alpha/beta-Hydrolases"/>
    <property type="match status" value="1"/>
</dbReference>
<evidence type="ECO:0000259" key="2">
    <source>
        <dbReference type="Pfam" id="PF20434"/>
    </source>
</evidence>
<keyword evidence="4" id="KW-1185">Reference proteome</keyword>
<sequence length="309" mass="32070">MSTPPPSPLPGFTEGAQVIHVPGDRPPVDEFSHVVYSQVRNGPAVRALHLILLVPRTGAPKPAVVYFPGGGFTSAAHGKFFEMRAALAAAGFVVAAAEYRTVPDTFPAPVEDGKAAVRYLRAHAADYGIDPARIGVLGDSAGGYLAQMVGLTGDEPAFDRGDHLGESSGVQAVATLYGISDLLNIGEGFGADVQRVHASPAVTEALLLHGPAFGDSAGGPVDRDPAQARQASPVGHLGGPKPPFLILHGSADQLVSPVQSRQLYEGLRGAGQSAEYLLVEGAGHGDGPWYQPELIGRVVAWFGRQLGRG</sequence>
<dbReference type="InterPro" id="IPR050300">
    <property type="entry name" value="GDXG_lipolytic_enzyme"/>
</dbReference>
<organism evidence="3 4">
    <name type="scientific">Deinococcus gobiensis (strain DSM 21396 / JCM 16679 / CGMCC 1.7299 / I-0)</name>
    <dbReference type="NCBI Taxonomy" id="745776"/>
    <lineage>
        <taxon>Bacteria</taxon>
        <taxon>Thermotogati</taxon>
        <taxon>Deinococcota</taxon>
        <taxon>Deinococci</taxon>
        <taxon>Deinococcales</taxon>
        <taxon>Deinococcaceae</taxon>
        <taxon>Deinococcus</taxon>
    </lineage>
</organism>
<evidence type="ECO:0000256" key="1">
    <source>
        <dbReference type="ARBA" id="ARBA00022801"/>
    </source>
</evidence>
<dbReference type="Pfam" id="PF20434">
    <property type="entry name" value="BD-FAE"/>
    <property type="match status" value="1"/>
</dbReference>
<dbReference type="AlphaFoldDB" id="H8GUH1"/>
<dbReference type="Proteomes" id="UP000007575">
    <property type="component" value="Chromosome"/>
</dbReference>
<dbReference type="HOGENOM" id="CLU_012494_4_0_0"/>
<dbReference type="Gene3D" id="3.40.50.1820">
    <property type="entry name" value="alpha/beta hydrolase"/>
    <property type="match status" value="1"/>
</dbReference>
<feature type="domain" description="BD-FAE-like" evidence="2">
    <location>
        <begin position="54"/>
        <end position="266"/>
    </location>
</feature>
<dbReference type="RefSeq" id="WP_014686134.1">
    <property type="nucleotide sequence ID" value="NC_017790.1"/>
</dbReference>
<dbReference type="PATRIC" id="fig|745776.4.peg.2801"/>
<protein>
    <submittedName>
        <fullName evidence="3">Peptidase, S15 family</fullName>
    </submittedName>
</protein>
<gene>
    <name evidence="3" type="ordered locus">DGo_CA2727</name>
</gene>
<dbReference type="OrthoDB" id="9815425at2"/>
<dbReference type="PANTHER" id="PTHR48081">
    <property type="entry name" value="AB HYDROLASE SUPERFAMILY PROTEIN C4A8.06C"/>
    <property type="match status" value="1"/>
</dbReference>
<dbReference type="GO" id="GO:0016787">
    <property type="term" value="F:hydrolase activity"/>
    <property type="evidence" value="ECO:0007669"/>
    <property type="project" value="UniProtKB-KW"/>
</dbReference>
<dbReference type="InterPro" id="IPR029058">
    <property type="entry name" value="AB_hydrolase_fold"/>
</dbReference>
<evidence type="ECO:0000313" key="3">
    <source>
        <dbReference type="EMBL" id="AFD26654.1"/>
    </source>
</evidence>
<proteinExistence type="predicted"/>
<dbReference type="eggNOG" id="COG0657">
    <property type="taxonomic scope" value="Bacteria"/>
</dbReference>
<dbReference type="PANTHER" id="PTHR48081:SF13">
    <property type="entry name" value="ALPHA_BETA HYDROLASE"/>
    <property type="match status" value="1"/>
</dbReference>
<dbReference type="KEGG" id="dgo:DGo_CA2727"/>
<dbReference type="InterPro" id="IPR049492">
    <property type="entry name" value="BD-FAE-like_dom"/>
</dbReference>
<evidence type="ECO:0000313" key="4">
    <source>
        <dbReference type="Proteomes" id="UP000007575"/>
    </source>
</evidence>